<dbReference type="Pfam" id="PF01565">
    <property type="entry name" value="FAD_binding_4"/>
    <property type="match status" value="1"/>
</dbReference>
<proteinExistence type="inferred from homology"/>
<evidence type="ECO:0000256" key="1">
    <source>
        <dbReference type="ARBA" id="ARBA00005466"/>
    </source>
</evidence>
<keyword evidence="5" id="KW-1185">Reference proteome</keyword>
<reference evidence="4 5" key="1">
    <citation type="submission" date="2020-08" db="EMBL/GenBank/DDBJ databases">
        <title>Sequencing the genomes of 1000 actinobacteria strains.</title>
        <authorList>
            <person name="Klenk H.-P."/>
        </authorList>
    </citation>
    <scope>NUCLEOTIDE SEQUENCE [LARGE SCALE GENOMIC DNA]</scope>
    <source>
        <strain evidence="4 5">DSM 44230</strain>
    </source>
</reference>
<dbReference type="Gene3D" id="3.30.43.10">
    <property type="entry name" value="Uridine Diphospho-n-acetylenolpyruvylglucosamine Reductase, domain 2"/>
    <property type="match status" value="1"/>
</dbReference>
<sequence length="481" mass="51808">MTATQPDQAAAPPPAWLAELEQRATHWSGDLTVDPAAREAAATDAGNLDHRRPAAVFRAGTAEAVAELLRHTGARGIPVAVRGAGHCLSGHALTDGVVLTLVGGLGRIGEVDTEGVIQVGAAVMLADLDAAAFAAGYRPAAGLPDYHGLTVGGVLAVGGISAWWREGTLADRVRRLRVVTGRGEILLASAAEHRDLFEAALAGLGAVGVITDAWLELTPAQPRVQLDLLDYAAAATAFAAMDCLMDNEAADEVYLWVQRPGTGGRPGATFQVHAYQHTDRHETQPLPVEPEPEHRLTQLVTYPERSRMITEMFDSFRTSLSWDDTTKLWDDVLLSGQHAEHYLTRRVAAFTPADWATEIPQFVLAFPHRRSAFTRPAFAVPAGDSDRIVLVDTLRDRGLPGADPSWTATVRGSRRGAHEQARADGGVAYPIWGCWDGVWPHAVRLGEHWRDFAETVARYNPHLQLNQGTGLPAAIRAELGR</sequence>
<evidence type="ECO:0000313" key="4">
    <source>
        <dbReference type="EMBL" id="MBB4676429.1"/>
    </source>
</evidence>
<dbReference type="SUPFAM" id="SSF56176">
    <property type="entry name" value="FAD-binding/transporter-associated domain-like"/>
    <property type="match status" value="1"/>
</dbReference>
<organism evidence="4 5">
    <name type="scientific">Crossiella cryophila</name>
    <dbReference type="NCBI Taxonomy" id="43355"/>
    <lineage>
        <taxon>Bacteria</taxon>
        <taxon>Bacillati</taxon>
        <taxon>Actinomycetota</taxon>
        <taxon>Actinomycetes</taxon>
        <taxon>Pseudonocardiales</taxon>
        <taxon>Pseudonocardiaceae</taxon>
        <taxon>Crossiella</taxon>
    </lineage>
</organism>
<dbReference type="PANTHER" id="PTHR13878:SF53">
    <property type="entry name" value="CYTOKININ DEHYDROGENASE 6"/>
    <property type="match status" value="1"/>
</dbReference>
<evidence type="ECO:0000256" key="2">
    <source>
        <dbReference type="ARBA" id="ARBA00023002"/>
    </source>
</evidence>
<evidence type="ECO:0000259" key="3">
    <source>
        <dbReference type="PROSITE" id="PS51387"/>
    </source>
</evidence>
<dbReference type="GO" id="GO:0071949">
    <property type="term" value="F:FAD binding"/>
    <property type="evidence" value="ECO:0007669"/>
    <property type="project" value="InterPro"/>
</dbReference>
<dbReference type="InterPro" id="IPR016170">
    <property type="entry name" value="Cytok_DH_C_sf"/>
</dbReference>
<dbReference type="InterPro" id="IPR016167">
    <property type="entry name" value="FAD-bd_PCMH_sub1"/>
</dbReference>
<comment type="caution">
    <text evidence="4">The sequence shown here is derived from an EMBL/GenBank/DDBJ whole genome shotgun (WGS) entry which is preliminary data.</text>
</comment>
<dbReference type="Gene3D" id="3.30.465.10">
    <property type="match status" value="1"/>
</dbReference>
<gene>
    <name evidence="4" type="ORF">HNR67_002547</name>
</gene>
<accession>A0A7W7CB40</accession>
<comment type="similarity">
    <text evidence="1">Belongs to the oxygen-dependent FAD-linked oxidoreductase family.</text>
</comment>
<dbReference type="InterPro" id="IPR006094">
    <property type="entry name" value="Oxid_FAD_bind_N"/>
</dbReference>
<dbReference type="InterPro" id="IPR050432">
    <property type="entry name" value="FAD-linked_Oxidoreductases_BP"/>
</dbReference>
<keyword evidence="2" id="KW-0560">Oxidoreductase</keyword>
<dbReference type="Proteomes" id="UP000533598">
    <property type="component" value="Unassembled WGS sequence"/>
</dbReference>
<protein>
    <recommendedName>
        <fullName evidence="3">FAD-binding PCMH-type domain-containing protein</fullName>
    </recommendedName>
</protein>
<dbReference type="InterPro" id="IPR036318">
    <property type="entry name" value="FAD-bd_PCMH-like_sf"/>
</dbReference>
<dbReference type="InterPro" id="IPR016169">
    <property type="entry name" value="FAD-bd_PCMH_sub2"/>
</dbReference>
<dbReference type="InterPro" id="IPR016166">
    <property type="entry name" value="FAD-bd_PCMH"/>
</dbReference>
<dbReference type="EMBL" id="JACHMH010000001">
    <property type="protein sequence ID" value="MBB4676429.1"/>
    <property type="molecule type" value="Genomic_DNA"/>
</dbReference>
<feature type="domain" description="FAD-binding PCMH-type" evidence="3">
    <location>
        <begin position="49"/>
        <end position="220"/>
    </location>
</feature>
<dbReference type="GO" id="GO:0016491">
    <property type="term" value="F:oxidoreductase activity"/>
    <property type="evidence" value="ECO:0007669"/>
    <property type="project" value="UniProtKB-KW"/>
</dbReference>
<dbReference type="PROSITE" id="PS51387">
    <property type="entry name" value="FAD_PCMH"/>
    <property type="match status" value="1"/>
</dbReference>
<dbReference type="Gene3D" id="3.40.462.10">
    <property type="entry name" value="FAD-linked oxidases, C-terminal domain"/>
    <property type="match status" value="1"/>
</dbReference>
<name>A0A7W7CB40_9PSEU</name>
<evidence type="ECO:0000313" key="5">
    <source>
        <dbReference type="Proteomes" id="UP000533598"/>
    </source>
</evidence>
<dbReference type="PANTHER" id="PTHR13878">
    <property type="entry name" value="GULONOLACTONE OXIDASE"/>
    <property type="match status" value="1"/>
</dbReference>
<dbReference type="AlphaFoldDB" id="A0A7W7CB40"/>